<dbReference type="CDD" id="cd06558">
    <property type="entry name" value="crotonase-like"/>
    <property type="match status" value="1"/>
</dbReference>
<sequence length="267" mass="27674">MKLIETGMVLLDLDDDGVGHLRLNRPEASNGMNVPFLRALYDGVMVATVRPELRVLLLTGEGPNFCAGGDVKTFASKGEALPDYLREATAWLQNVAQGLLALPVPVVAAVHGFAAGGGGLGLVCASDIVVAAESAKFMSGAARVGMAPDAGSSVTLPQLVGVRKALEILLLNPTLTAAEALEIGLITTVVPDAELHERAWAIARTLAAGAPRALGAVKRLVWSGLGSRVEAQLPEEARTVSELSGTADAREGLAAVLERRAPSFTGR</sequence>
<evidence type="ECO:0000313" key="2">
    <source>
        <dbReference type="EMBL" id="MFC5995019.1"/>
    </source>
</evidence>
<dbReference type="PANTHER" id="PTHR43459:SF1">
    <property type="entry name" value="EG:BACN32G11.4 PROTEIN"/>
    <property type="match status" value="1"/>
</dbReference>
<comment type="similarity">
    <text evidence="1">Belongs to the enoyl-CoA hydratase/isomerase family.</text>
</comment>
<organism evidence="2 3">
    <name type="scientific">Pseudonocardia hispaniensis</name>
    <dbReference type="NCBI Taxonomy" id="904933"/>
    <lineage>
        <taxon>Bacteria</taxon>
        <taxon>Bacillati</taxon>
        <taxon>Actinomycetota</taxon>
        <taxon>Actinomycetes</taxon>
        <taxon>Pseudonocardiales</taxon>
        <taxon>Pseudonocardiaceae</taxon>
        <taxon>Pseudonocardia</taxon>
    </lineage>
</organism>
<dbReference type="Pfam" id="PF00378">
    <property type="entry name" value="ECH_1"/>
    <property type="match status" value="1"/>
</dbReference>
<proteinExistence type="inferred from homology"/>
<dbReference type="Proteomes" id="UP001596302">
    <property type="component" value="Unassembled WGS sequence"/>
</dbReference>
<evidence type="ECO:0000256" key="1">
    <source>
        <dbReference type="ARBA" id="ARBA00005254"/>
    </source>
</evidence>
<dbReference type="PANTHER" id="PTHR43459">
    <property type="entry name" value="ENOYL-COA HYDRATASE"/>
    <property type="match status" value="1"/>
</dbReference>
<dbReference type="SUPFAM" id="SSF52096">
    <property type="entry name" value="ClpP/crotonase"/>
    <property type="match status" value="1"/>
</dbReference>
<dbReference type="EMBL" id="JBHSQW010000025">
    <property type="protein sequence ID" value="MFC5995019.1"/>
    <property type="molecule type" value="Genomic_DNA"/>
</dbReference>
<comment type="caution">
    <text evidence="2">The sequence shown here is derived from an EMBL/GenBank/DDBJ whole genome shotgun (WGS) entry which is preliminary data.</text>
</comment>
<accession>A0ABW1J3F9</accession>
<dbReference type="Gene3D" id="3.90.226.10">
    <property type="entry name" value="2-enoyl-CoA Hydratase, Chain A, domain 1"/>
    <property type="match status" value="1"/>
</dbReference>
<evidence type="ECO:0000313" key="3">
    <source>
        <dbReference type="Proteomes" id="UP001596302"/>
    </source>
</evidence>
<name>A0ABW1J3F9_9PSEU</name>
<reference evidence="3" key="1">
    <citation type="journal article" date="2019" name="Int. J. Syst. Evol. Microbiol.">
        <title>The Global Catalogue of Microorganisms (GCM) 10K type strain sequencing project: providing services to taxonomists for standard genome sequencing and annotation.</title>
        <authorList>
            <consortium name="The Broad Institute Genomics Platform"/>
            <consortium name="The Broad Institute Genome Sequencing Center for Infectious Disease"/>
            <person name="Wu L."/>
            <person name="Ma J."/>
        </authorList>
    </citation>
    <scope>NUCLEOTIDE SEQUENCE [LARGE SCALE GENOMIC DNA]</scope>
    <source>
        <strain evidence="3">CCM 8391</strain>
    </source>
</reference>
<keyword evidence="3" id="KW-1185">Reference proteome</keyword>
<gene>
    <name evidence="2" type="ORF">ACFQE5_12435</name>
</gene>
<dbReference type="InterPro" id="IPR014748">
    <property type="entry name" value="Enoyl-CoA_hydra_C"/>
</dbReference>
<dbReference type="InterPro" id="IPR029045">
    <property type="entry name" value="ClpP/crotonase-like_dom_sf"/>
</dbReference>
<dbReference type="Gene3D" id="1.10.12.10">
    <property type="entry name" value="Lyase 2-enoyl-coa Hydratase, Chain A, domain 2"/>
    <property type="match status" value="1"/>
</dbReference>
<dbReference type="RefSeq" id="WP_379585031.1">
    <property type="nucleotide sequence ID" value="NZ_JBHSQW010000025.1"/>
</dbReference>
<dbReference type="InterPro" id="IPR001753">
    <property type="entry name" value="Enoyl-CoA_hydra/iso"/>
</dbReference>
<protein>
    <submittedName>
        <fullName evidence="2">Enoyl-CoA hydratase/isomerase family protein</fullName>
    </submittedName>
</protein>